<dbReference type="STRING" id="307486.GCA_000807215_01715"/>
<dbReference type="InterPro" id="IPR011005">
    <property type="entry name" value="Dihydropteroate_synth-like_sf"/>
</dbReference>
<evidence type="ECO:0000256" key="4">
    <source>
        <dbReference type="ARBA" id="ARBA00012458"/>
    </source>
</evidence>
<dbReference type="EC" id="2.5.1.15" evidence="4 9"/>
<dbReference type="PANTHER" id="PTHR20941:SF1">
    <property type="entry name" value="FOLIC ACID SYNTHESIS PROTEIN FOL1"/>
    <property type="match status" value="1"/>
</dbReference>
<evidence type="ECO:0000256" key="7">
    <source>
        <dbReference type="ARBA" id="ARBA00022842"/>
    </source>
</evidence>
<evidence type="ECO:0000256" key="6">
    <source>
        <dbReference type="ARBA" id="ARBA00022723"/>
    </source>
</evidence>
<dbReference type="SUPFAM" id="SSF51717">
    <property type="entry name" value="Dihydropteroate synthetase-like"/>
    <property type="match status" value="1"/>
</dbReference>
<evidence type="ECO:0000256" key="8">
    <source>
        <dbReference type="ARBA" id="ARBA00022909"/>
    </source>
</evidence>
<keyword evidence="13" id="KW-1185">Reference proteome</keyword>
<dbReference type="GO" id="GO:0004156">
    <property type="term" value="F:dihydropteroate synthase activity"/>
    <property type="evidence" value="ECO:0007669"/>
    <property type="project" value="UniProtKB-EC"/>
</dbReference>
<dbReference type="PROSITE" id="PS50972">
    <property type="entry name" value="PTERIN_BINDING"/>
    <property type="match status" value="1"/>
</dbReference>
<feature type="domain" description="Pterin-binding" evidence="11">
    <location>
        <begin position="41"/>
        <end position="299"/>
    </location>
</feature>
<evidence type="ECO:0000313" key="13">
    <source>
        <dbReference type="Proteomes" id="UP000317763"/>
    </source>
</evidence>
<gene>
    <name evidence="12" type="primary">folP</name>
    <name evidence="12" type="ORF">Ttaiw_01139</name>
</gene>
<dbReference type="GO" id="GO:0046656">
    <property type="term" value="P:folic acid biosynthetic process"/>
    <property type="evidence" value="ECO:0007669"/>
    <property type="project" value="UniProtKB-KW"/>
</dbReference>
<dbReference type="AlphaFoldDB" id="A0A554X9Q9"/>
<evidence type="ECO:0000256" key="5">
    <source>
        <dbReference type="ARBA" id="ARBA00022679"/>
    </source>
</evidence>
<evidence type="ECO:0000256" key="1">
    <source>
        <dbReference type="ARBA" id="ARBA00000012"/>
    </source>
</evidence>
<dbReference type="InterPro" id="IPR000489">
    <property type="entry name" value="Pterin-binding_dom"/>
</dbReference>
<keyword evidence="5 9" id="KW-0808">Transferase</keyword>
<proteinExistence type="inferred from homology"/>
<feature type="region of interest" description="Disordered" evidence="10">
    <location>
        <begin position="1"/>
        <end position="29"/>
    </location>
</feature>
<evidence type="ECO:0000256" key="9">
    <source>
        <dbReference type="RuleBase" id="RU361205"/>
    </source>
</evidence>
<dbReference type="NCBIfam" id="TIGR01496">
    <property type="entry name" value="DHPS"/>
    <property type="match status" value="1"/>
</dbReference>
<keyword evidence="8 9" id="KW-0289">Folate biosynthesis</keyword>
<keyword evidence="6 9" id="KW-0479">Metal-binding</keyword>
<comment type="catalytic activity">
    <reaction evidence="1">
        <text>(7,8-dihydropterin-6-yl)methyl diphosphate + 4-aminobenzoate = 7,8-dihydropteroate + diphosphate</text>
        <dbReference type="Rhea" id="RHEA:19949"/>
        <dbReference type="ChEBI" id="CHEBI:17836"/>
        <dbReference type="ChEBI" id="CHEBI:17839"/>
        <dbReference type="ChEBI" id="CHEBI:33019"/>
        <dbReference type="ChEBI" id="CHEBI:72950"/>
        <dbReference type="EC" id="2.5.1.15"/>
    </reaction>
</comment>
<comment type="cofactor">
    <cofactor evidence="2 9">
        <name>Mg(2+)</name>
        <dbReference type="ChEBI" id="CHEBI:18420"/>
    </cofactor>
</comment>
<protein>
    <recommendedName>
        <fullName evidence="4 9">Dihydropteroate synthase</fullName>
        <shortName evidence="9">DHPS</shortName>
        <ecNumber evidence="4 9">2.5.1.15</ecNumber>
    </recommendedName>
    <alternativeName>
        <fullName evidence="9">Dihydropteroate pyrophosphorylase</fullName>
    </alternativeName>
</protein>
<evidence type="ECO:0000256" key="3">
    <source>
        <dbReference type="ARBA" id="ARBA00004763"/>
    </source>
</evidence>
<dbReference type="CDD" id="cd00739">
    <property type="entry name" value="DHPS"/>
    <property type="match status" value="1"/>
</dbReference>
<evidence type="ECO:0000259" key="11">
    <source>
        <dbReference type="PROSITE" id="PS50972"/>
    </source>
</evidence>
<dbReference type="InterPro" id="IPR045031">
    <property type="entry name" value="DHP_synth-like"/>
</dbReference>
<dbReference type="Pfam" id="PF00809">
    <property type="entry name" value="Pterin_bind"/>
    <property type="match status" value="1"/>
</dbReference>
<sequence length="314" mass="33679">MAGAVPQSSRGTIAPMHTAPPSASPTPVWQTSRFRIDLSRPRVMGIVNVTPDSFSDGGALTDCDAALRHAEALLRDGADMLDIGGESTRPGAPPVPLEEELARVLPVVREAVRLGVPISVDTYKPEVMAACLDAGADIINDVWALRRTGADGRTAEAVVAAHPTCGVCLMHMYRQPQDMQVRPMEGDAVPVVRDFLAERAASLRARGVAPERIVLDYGIGFGKTVEQNLDLLARQDELLALGYPLLAGWSRKSTLGRITGVDVARERVGASVAAALLAVERGARIVRVHDVAPTVQALKVWLALNQRENRRESP</sequence>
<evidence type="ECO:0000313" key="12">
    <source>
        <dbReference type="EMBL" id="TSE32582.1"/>
    </source>
</evidence>
<dbReference type="EMBL" id="VJOM01000009">
    <property type="protein sequence ID" value="TSE32582.1"/>
    <property type="molecule type" value="Genomic_DNA"/>
</dbReference>
<dbReference type="GO" id="GO:0046872">
    <property type="term" value="F:metal ion binding"/>
    <property type="evidence" value="ECO:0007669"/>
    <property type="project" value="UniProtKB-KW"/>
</dbReference>
<dbReference type="Gene3D" id="3.20.20.20">
    <property type="entry name" value="Dihydropteroate synthase-like"/>
    <property type="match status" value="1"/>
</dbReference>
<dbReference type="PANTHER" id="PTHR20941">
    <property type="entry name" value="FOLATE SYNTHESIS PROTEINS"/>
    <property type="match status" value="1"/>
</dbReference>
<feature type="compositionally biased region" description="Polar residues" evidence="10">
    <location>
        <begin position="1"/>
        <end position="11"/>
    </location>
</feature>
<keyword evidence="7 9" id="KW-0460">Magnesium</keyword>
<comment type="pathway">
    <text evidence="3 9">Cofactor biosynthesis; tetrahydrofolate biosynthesis; 7,8-dihydrofolate from 2-amino-4-hydroxy-6-hydroxymethyl-7,8-dihydropteridine diphosphate and 4-aminobenzoate: step 1/2.</text>
</comment>
<dbReference type="PROSITE" id="PS00792">
    <property type="entry name" value="DHPS_1"/>
    <property type="match status" value="1"/>
</dbReference>
<reference evidence="12 13" key="1">
    <citation type="submission" date="2019-07" db="EMBL/GenBank/DDBJ databases">
        <title>Tepidimonas taiwanensis I1-1 draft genome.</title>
        <authorList>
            <person name="Da Costa M.S."/>
            <person name="Froufe H.J.C."/>
            <person name="Egas C."/>
            <person name="Albuquerque L."/>
        </authorList>
    </citation>
    <scope>NUCLEOTIDE SEQUENCE [LARGE SCALE GENOMIC DNA]</scope>
    <source>
        <strain evidence="12 13">I1-1</strain>
    </source>
</reference>
<dbReference type="PROSITE" id="PS00793">
    <property type="entry name" value="DHPS_2"/>
    <property type="match status" value="1"/>
</dbReference>
<dbReference type="UniPathway" id="UPA00077">
    <property type="reaction ID" value="UER00156"/>
</dbReference>
<comment type="caution">
    <text evidence="12">The sequence shown here is derived from an EMBL/GenBank/DDBJ whole genome shotgun (WGS) entry which is preliminary data.</text>
</comment>
<comment type="similarity">
    <text evidence="9">Belongs to the DHPS family.</text>
</comment>
<comment type="function">
    <text evidence="9">Catalyzes the condensation of para-aminobenzoate (pABA) with 6-hydroxymethyl-7,8-dihydropterin diphosphate (DHPt-PP) to form 7,8-dihydropteroate (H2Pte), the immediate precursor of folate derivatives.</text>
</comment>
<evidence type="ECO:0000256" key="2">
    <source>
        <dbReference type="ARBA" id="ARBA00001946"/>
    </source>
</evidence>
<accession>A0A554X9Q9</accession>
<dbReference type="GO" id="GO:0005829">
    <property type="term" value="C:cytosol"/>
    <property type="evidence" value="ECO:0007669"/>
    <property type="project" value="TreeGrafter"/>
</dbReference>
<evidence type="ECO:0000256" key="10">
    <source>
        <dbReference type="SAM" id="MobiDB-lite"/>
    </source>
</evidence>
<dbReference type="InterPro" id="IPR006390">
    <property type="entry name" value="DHP_synth_dom"/>
</dbReference>
<dbReference type="GO" id="GO:0046654">
    <property type="term" value="P:tetrahydrofolate biosynthetic process"/>
    <property type="evidence" value="ECO:0007669"/>
    <property type="project" value="UniProtKB-UniPathway"/>
</dbReference>
<name>A0A554X9Q9_9BURK</name>
<organism evidence="12 13">
    <name type="scientific">Tepidimonas taiwanensis</name>
    <dbReference type="NCBI Taxonomy" id="307486"/>
    <lineage>
        <taxon>Bacteria</taxon>
        <taxon>Pseudomonadati</taxon>
        <taxon>Pseudomonadota</taxon>
        <taxon>Betaproteobacteria</taxon>
        <taxon>Burkholderiales</taxon>
        <taxon>Tepidimonas</taxon>
    </lineage>
</organism>
<dbReference type="Proteomes" id="UP000317763">
    <property type="component" value="Unassembled WGS sequence"/>
</dbReference>